<protein>
    <submittedName>
        <fullName evidence="7">Methylamine utilization protein MauE</fullName>
    </submittedName>
</protein>
<dbReference type="AlphaFoldDB" id="A0A543GJ54"/>
<keyword evidence="3 5" id="KW-1133">Transmembrane helix</keyword>
<evidence type="ECO:0000256" key="5">
    <source>
        <dbReference type="SAM" id="Phobius"/>
    </source>
</evidence>
<sequence length="160" mass="16227">MPPATTSPPAPALAWLTTAGRLLLGAVWLVAGASKITDLDASVRAVRAYRLLPETAAQVVGAGLPVVELLLGVLLVVGAGVRTAAAVSAVLMLAFVVGIASAWARGLRIDCGCFGSGGELGAGQDPTYGLELARDAALLVVAVLLARWPAGRLALMKEFS</sequence>
<comment type="caution">
    <text evidence="7">The sequence shown here is derived from an EMBL/GenBank/DDBJ whole genome shotgun (WGS) entry which is preliminary data.</text>
</comment>
<dbReference type="GO" id="GO:0030416">
    <property type="term" value="P:methylamine metabolic process"/>
    <property type="evidence" value="ECO:0007669"/>
    <property type="project" value="InterPro"/>
</dbReference>
<accession>A0A543GJ54</accession>
<keyword evidence="8" id="KW-1185">Reference proteome</keyword>
<dbReference type="Pfam" id="PF07291">
    <property type="entry name" value="MauE"/>
    <property type="match status" value="1"/>
</dbReference>
<feature type="transmembrane region" description="Helical" evidence="5">
    <location>
        <begin position="56"/>
        <end position="77"/>
    </location>
</feature>
<evidence type="ECO:0000259" key="6">
    <source>
        <dbReference type="Pfam" id="PF07291"/>
    </source>
</evidence>
<dbReference type="RefSeq" id="WP_142102194.1">
    <property type="nucleotide sequence ID" value="NZ_VFPH01000001.1"/>
</dbReference>
<dbReference type="UniPathway" id="UPA00895"/>
<evidence type="ECO:0000256" key="3">
    <source>
        <dbReference type="ARBA" id="ARBA00022989"/>
    </source>
</evidence>
<dbReference type="InterPro" id="IPR009908">
    <property type="entry name" value="Methylamine_util_MauE"/>
</dbReference>
<dbReference type="EMBL" id="VFPH01000001">
    <property type="protein sequence ID" value="TQM46117.1"/>
    <property type="molecule type" value="Genomic_DNA"/>
</dbReference>
<dbReference type="GO" id="GO:0016020">
    <property type="term" value="C:membrane"/>
    <property type="evidence" value="ECO:0007669"/>
    <property type="project" value="UniProtKB-SubCell"/>
</dbReference>
<evidence type="ECO:0000256" key="2">
    <source>
        <dbReference type="ARBA" id="ARBA00022692"/>
    </source>
</evidence>
<keyword evidence="2 5" id="KW-0812">Transmembrane</keyword>
<organism evidence="7 8">
    <name type="scientific">Pseudonocardia cypriaca</name>
    <dbReference type="NCBI Taxonomy" id="882449"/>
    <lineage>
        <taxon>Bacteria</taxon>
        <taxon>Bacillati</taxon>
        <taxon>Actinomycetota</taxon>
        <taxon>Actinomycetes</taxon>
        <taxon>Pseudonocardiales</taxon>
        <taxon>Pseudonocardiaceae</taxon>
        <taxon>Pseudonocardia</taxon>
    </lineage>
</organism>
<comment type="subcellular location">
    <subcellularLocation>
        <location evidence="1">Membrane</location>
        <topology evidence="1">Multi-pass membrane protein</topology>
    </subcellularLocation>
</comment>
<evidence type="ECO:0000313" key="7">
    <source>
        <dbReference type="EMBL" id="TQM46117.1"/>
    </source>
</evidence>
<name>A0A543GJ54_9PSEU</name>
<dbReference type="OrthoDB" id="5422529at2"/>
<evidence type="ECO:0000313" key="8">
    <source>
        <dbReference type="Proteomes" id="UP000319818"/>
    </source>
</evidence>
<gene>
    <name evidence="7" type="ORF">FB388_3522</name>
</gene>
<evidence type="ECO:0000256" key="1">
    <source>
        <dbReference type="ARBA" id="ARBA00004141"/>
    </source>
</evidence>
<reference evidence="7 8" key="1">
    <citation type="submission" date="2019-06" db="EMBL/GenBank/DDBJ databases">
        <title>Sequencing the genomes of 1000 actinobacteria strains.</title>
        <authorList>
            <person name="Klenk H.-P."/>
        </authorList>
    </citation>
    <scope>NUCLEOTIDE SEQUENCE [LARGE SCALE GENOMIC DNA]</scope>
    <source>
        <strain evidence="7 8">DSM 45511</strain>
    </source>
</reference>
<proteinExistence type="predicted"/>
<dbReference type="Proteomes" id="UP000319818">
    <property type="component" value="Unassembled WGS sequence"/>
</dbReference>
<feature type="transmembrane region" description="Helical" evidence="5">
    <location>
        <begin position="84"/>
        <end position="104"/>
    </location>
</feature>
<keyword evidence="4 5" id="KW-0472">Membrane</keyword>
<evidence type="ECO:0000256" key="4">
    <source>
        <dbReference type="ARBA" id="ARBA00023136"/>
    </source>
</evidence>
<feature type="domain" description="Methylamine utilisation protein MauE" evidence="6">
    <location>
        <begin position="14"/>
        <end position="145"/>
    </location>
</feature>